<feature type="transmembrane region" description="Helical" evidence="7">
    <location>
        <begin position="434"/>
        <end position="458"/>
    </location>
</feature>
<evidence type="ECO:0000259" key="8">
    <source>
        <dbReference type="Pfam" id="PF07810"/>
    </source>
</evidence>
<gene>
    <name evidence="9" type="ORF">HHI36_019178</name>
</gene>
<feature type="region of interest" description="Disordered" evidence="6">
    <location>
        <begin position="1"/>
        <end position="20"/>
    </location>
</feature>
<evidence type="ECO:0000256" key="4">
    <source>
        <dbReference type="ARBA" id="ARBA00022989"/>
    </source>
</evidence>
<reference evidence="9 10" key="1">
    <citation type="journal article" date="2021" name="BMC Biol.">
        <title>Horizontally acquired antibacterial genes associated with adaptive radiation of ladybird beetles.</title>
        <authorList>
            <person name="Li H.S."/>
            <person name="Tang X.F."/>
            <person name="Huang Y.H."/>
            <person name="Xu Z.Y."/>
            <person name="Chen M.L."/>
            <person name="Du X.Y."/>
            <person name="Qiu B.Y."/>
            <person name="Chen P.T."/>
            <person name="Zhang W."/>
            <person name="Slipinski A."/>
            <person name="Escalona H.E."/>
            <person name="Waterhouse R.M."/>
            <person name="Zwick A."/>
            <person name="Pang H."/>
        </authorList>
    </citation>
    <scope>NUCLEOTIDE SEQUENCE [LARGE SCALE GENOMIC DNA]</scope>
    <source>
        <strain evidence="9">SYSU2018</strain>
    </source>
</reference>
<keyword evidence="4 7" id="KW-1133">Transmembrane helix</keyword>
<evidence type="ECO:0000313" key="10">
    <source>
        <dbReference type="Proteomes" id="UP001516400"/>
    </source>
</evidence>
<comment type="caution">
    <text evidence="9">The sequence shown here is derived from an EMBL/GenBank/DDBJ whole genome shotgun (WGS) entry which is preliminary data.</text>
</comment>
<protein>
    <recommendedName>
        <fullName evidence="8">TMC domain-containing protein</fullName>
    </recommendedName>
</protein>
<feature type="transmembrane region" description="Helical" evidence="7">
    <location>
        <begin position="393"/>
        <end position="414"/>
    </location>
</feature>
<feature type="transmembrane region" description="Helical" evidence="7">
    <location>
        <begin position="207"/>
        <end position="230"/>
    </location>
</feature>
<accession>A0ABD2P283</accession>
<dbReference type="AlphaFoldDB" id="A0ABD2P283"/>
<evidence type="ECO:0000256" key="3">
    <source>
        <dbReference type="ARBA" id="ARBA00022692"/>
    </source>
</evidence>
<feature type="transmembrane region" description="Helical" evidence="7">
    <location>
        <begin position="580"/>
        <end position="599"/>
    </location>
</feature>
<keyword evidence="5 7" id="KW-0472">Membrane</keyword>
<dbReference type="PANTHER" id="PTHR23302">
    <property type="entry name" value="TRANSMEMBRANE CHANNEL-RELATED"/>
    <property type="match status" value="1"/>
</dbReference>
<name>A0ABD2P283_9CUCU</name>
<evidence type="ECO:0000256" key="6">
    <source>
        <dbReference type="SAM" id="MobiDB-lite"/>
    </source>
</evidence>
<feature type="transmembrane region" description="Helical" evidence="7">
    <location>
        <begin position="478"/>
        <end position="496"/>
    </location>
</feature>
<evidence type="ECO:0000256" key="5">
    <source>
        <dbReference type="ARBA" id="ARBA00023136"/>
    </source>
</evidence>
<keyword evidence="10" id="KW-1185">Reference proteome</keyword>
<feature type="transmembrane region" description="Helical" evidence="7">
    <location>
        <begin position="679"/>
        <end position="703"/>
    </location>
</feature>
<feature type="compositionally biased region" description="Basic residues" evidence="6">
    <location>
        <begin position="1"/>
        <end position="12"/>
    </location>
</feature>
<feature type="domain" description="TMC" evidence="8">
    <location>
        <begin position="508"/>
        <end position="618"/>
    </location>
</feature>
<dbReference type="Proteomes" id="UP001516400">
    <property type="component" value="Unassembled WGS sequence"/>
</dbReference>
<dbReference type="EMBL" id="JABFTP020000165">
    <property type="protein sequence ID" value="KAL3285052.1"/>
    <property type="molecule type" value="Genomic_DNA"/>
</dbReference>
<proteinExistence type="inferred from homology"/>
<evidence type="ECO:0000313" key="9">
    <source>
        <dbReference type="EMBL" id="KAL3285052.1"/>
    </source>
</evidence>
<feature type="transmembrane region" description="Helical" evidence="7">
    <location>
        <begin position="290"/>
        <end position="314"/>
    </location>
</feature>
<feature type="transmembrane region" description="Helical" evidence="7">
    <location>
        <begin position="620"/>
        <end position="641"/>
    </location>
</feature>
<comment type="subcellular location">
    <subcellularLocation>
        <location evidence="1">Membrane</location>
        <topology evidence="1">Multi-pass membrane protein</topology>
    </subcellularLocation>
</comment>
<dbReference type="PANTHER" id="PTHR23302:SF24">
    <property type="entry name" value="TMC DOMAIN-CONTAINING PROTEIN"/>
    <property type="match status" value="1"/>
</dbReference>
<dbReference type="GO" id="GO:0016020">
    <property type="term" value="C:membrane"/>
    <property type="evidence" value="ECO:0007669"/>
    <property type="project" value="UniProtKB-SubCell"/>
</dbReference>
<evidence type="ECO:0000256" key="2">
    <source>
        <dbReference type="ARBA" id="ARBA00006510"/>
    </source>
</evidence>
<evidence type="ECO:0000256" key="7">
    <source>
        <dbReference type="SAM" id="Phobius"/>
    </source>
</evidence>
<comment type="similarity">
    <text evidence="2">Belongs to the TMC family.</text>
</comment>
<dbReference type="Pfam" id="PF07810">
    <property type="entry name" value="TMC"/>
    <property type="match status" value="1"/>
</dbReference>
<sequence length="765" mass="88863">MSGGGVKKKPTKTKGWEEAGSEFYQESYPAADGELDVFQRDPQHLATLLPSKQTRAVATTIQATVRMRTNRGTNDRTIRRQTTLRSRRESTIHRRASTTQDVQVSMLPDLSENISNEQTIWEEIMQIKTMPIPMGQKKELKSKILNQPNLRLQGYEQFKWKRRKLWKKFHTKLAESYEKLELWKGTLKKIEGHFGTGVVSYFLFLKWLLCLNVFIFGCIFTFITLPYILWNSDAENAKDSNSTVMCTGDEDSYGTFLDVIQGTGFMECTYWFYGYYPSINFNYKISDTNIYYNLPLAYILITLVYLIVSLIAMVKAGSKGFKERLIEGEGQFYLYCNLVFGGWDFCIHDTKSATIKHQAIYHEIRANLEAERMKDERQNRTQNEKFRLFMIRFLVNSVVVGILVFCACSIYFIFNICTDKIKNFADNTTQFDKLFFEFLPSMTIVGMNLFVPIIFRYLIVFEHYTPLFVVKLSLIRTVFVRMASLIILYATLYAKITCQSESCNVNKCWETYVGQQIYKLFLTDFVTSILVTFFVNFPRSLLAKHFNNNFFIFIGEQSFDLPKHVLDVIYSQTLCWIGCFYSPVLSLVAVLNLCFVFYIKKFACLVNSKPSGIIYRVSRSNSMFMIVLLVSFIFAVLPLTFSVSELTPSRICGPFQDVPYVWNTIEKLFSDTPLWFQSFIAFLSTAGFAVPVIIVLLLLLYYFSAVNSANRHLVKVLKNQLVLEGHDKQFLLERLSMFIKQQQENQKRMRRIEVPHEADRNRSST</sequence>
<evidence type="ECO:0000256" key="1">
    <source>
        <dbReference type="ARBA" id="ARBA00004141"/>
    </source>
</evidence>
<keyword evidence="3 7" id="KW-0812">Transmembrane</keyword>
<dbReference type="InterPro" id="IPR038900">
    <property type="entry name" value="TMC"/>
</dbReference>
<organism evidence="9 10">
    <name type="scientific">Cryptolaemus montrouzieri</name>
    <dbReference type="NCBI Taxonomy" id="559131"/>
    <lineage>
        <taxon>Eukaryota</taxon>
        <taxon>Metazoa</taxon>
        <taxon>Ecdysozoa</taxon>
        <taxon>Arthropoda</taxon>
        <taxon>Hexapoda</taxon>
        <taxon>Insecta</taxon>
        <taxon>Pterygota</taxon>
        <taxon>Neoptera</taxon>
        <taxon>Endopterygota</taxon>
        <taxon>Coleoptera</taxon>
        <taxon>Polyphaga</taxon>
        <taxon>Cucujiformia</taxon>
        <taxon>Coccinelloidea</taxon>
        <taxon>Coccinellidae</taxon>
        <taxon>Scymninae</taxon>
        <taxon>Scymnini</taxon>
        <taxon>Cryptolaemus</taxon>
    </lineage>
</organism>
<dbReference type="InterPro" id="IPR012496">
    <property type="entry name" value="TMC_dom"/>
</dbReference>